<proteinExistence type="predicted"/>
<reference evidence="2" key="1">
    <citation type="journal article" date="2019" name="Int. J. Syst. Evol. Microbiol.">
        <title>The Global Catalogue of Microorganisms (GCM) 10K type strain sequencing project: providing services to taxonomists for standard genome sequencing and annotation.</title>
        <authorList>
            <consortium name="The Broad Institute Genomics Platform"/>
            <consortium name="The Broad Institute Genome Sequencing Center for Infectious Disease"/>
            <person name="Wu L."/>
            <person name="Ma J."/>
        </authorList>
    </citation>
    <scope>NUCLEOTIDE SEQUENCE [LARGE SCALE GENOMIC DNA]</scope>
    <source>
        <strain evidence="2">JCM 17068</strain>
    </source>
</reference>
<comment type="caution">
    <text evidence="1">The sequence shown here is derived from an EMBL/GenBank/DDBJ whole genome shotgun (WGS) entry which is preliminary data.</text>
</comment>
<evidence type="ECO:0000313" key="2">
    <source>
        <dbReference type="Proteomes" id="UP001500426"/>
    </source>
</evidence>
<protein>
    <submittedName>
        <fullName evidence="1">Uncharacterized protein</fullName>
    </submittedName>
</protein>
<dbReference type="Proteomes" id="UP001500426">
    <property type="component" value="Unassembled WGS sequence"/>
</dbReference>
<gene>
    <name evidence="1" type="ORF">GCM10022388_19960</name>
</gene>
<accession>A0ABP7UUR0</accession>
<dbReference type="RefSeq" id="WP_345094129.1">
    <property type="nucleotide sequence ID" value="NZ_BAABCS010000018.1"/>
</dbReference>
<evidence type="ECO:0000313" key="1">
    <source>
        <dbReference type="EMBL" id="GAA4053489.1"/>
    </source>
</evidence>
<dbReference type="EMBL" id="BAABCS010000018">
    <property type="protein sequence ID" value="GAA4053489.1"/>
    <property type="molecule type" value="Genomic_DNA"/>
</dbReference>
<keyword evidence="2" id="KW-1185">Reference proteome</keyword>
<sequence length="112" mass="13427">MEEPFKQETTAFLNDYYDAIGITSEELKKSLKIEKASDEELLAQFSEEEIQMGIDEYDELFELIYSLLYFKSINDNKQYFLKLELLKEFNNESFSKTILKKYLNFEKTIFIK</sequence>
<name>A0ABP7UUR0_9FLAO</name>
<organism evidence="1 2">
    <name type="scientific">Flavobacterium chungnamense</name>
    <dbReference type="NCBI Taxonomy" id="706182"/>
    <lineage>
        <taxon>Bacteria</taxon>
        <taxon>Pseudomonadati</taxon>
        <taxon>Bacteroidota</taxon>
        <taxon>Flavobacteriia</taxon>
        <taxon>Flavobacteriales</taxon>
        <taxon>Flavobacteriaceae</taxon>
        <taxon>Flavobacterium</taxon>
    </lineage>
</organism>